<dbReference type="Proteomes" id="UP001652680">
    <property type="component" value="Unassembled WGS sequence"/>
</dbReference>
<dbReference type="OMA" id="MMAPRMA"/>
<dbReference type="PANTHER" id="PTHR23048:SF0">
    <property type="entry name" value="CALMODULIN LIKE 3"/>
    <property type="match status" value="1"/>
</dbReference>
<feature type="domain" description="EF-hand" evidence="3">
    <location>
        <begin position="123"/>
        <end position="156"/>
    </location>
</feature>
<dbReference type="RefSeq" id="XP_016980899.1">
    <property type="nucleotide sequence ID" value="XM_017125410.1"/>
</dbReference>
<dbReference type="GO" id="GO:0016460">
    <property type="term" value="C:myosin II complex"/>
    <property type="evidence" value="ECO:0007669"/>
    <property type="project" value="TreeGrafter"/>
</dbReference>
<reference evidence="5" key="1">
    <citation type="journal article" date="2021" name="Elife">
        <title>Highly contiguous assemblies of 101 drosophilid genomes.</title>
        <authorList>
            <person name="Kim B.Y."/>
            <person name="Wang J.R."/>
            <person name="Miller D.E."/>
            <person name="Barmina O."/>
            <person name="Delaney E."/>
            <person name="Thompson A."/>
            <person name="Comeault A.A."/>
            <person name="Peede D."/>
            <person name="D'Agostino E.R."/>
            <person name="Pelaez J."/>
            <person name="Aguilar J.M."/>
            <person name="Haji D."/>
            <person name="Matsunaga T."/>
            <person name="Armstrong E.E."/>
            <person name="Zych M."/>
            <person name="Ogawa Y."/>
            <person name="Stamenkovic-Radak M."/>
            <person name="Jelic M."/>
            <person name="Veselinovic M.S."/>
            <person name="Tanaskovic M."/>
            <person name="Eric P."/>
            <person name="Gao J.J."/>
            <person name="Katoh T.K."/>
            <person name="Toda M.J."/>
            <person name="Watabe H."/>
            <person name="Watada M."/>
            <person name="Davis J.S."/>
            <person name="Moyle L.C."/>
            <person name="Manoli G."/>
            <person name="Bertolini E."/>
            <person name="Kostal V."/>
            <person name="Hawley R.S."/>
            <person name="Takahashi A."/>
            <person name="Jones C.D."/>
            <person name="Price D.K."/>
            <person name="Whiteman N."/>
            <person name="Kopp A."/>
            <person name="Matute D.R."/>
            <person name="Petrov D.A."/>
        </authorList>
    </citation>
    <scope>NUCLEOTIDE SEQUENCE [LARGE SCALE GENOMIC DNA]</scope>
</reference>
<sequence>MASFSAFTHQLSNEQIEELKDVFERYDMDSNGTLSPTEMRLALISMGHEISEAELYDLIRPVTANNESELDLPKFMQIMAPHIAQVNSEESLDRTFNQLDRDHDGFVSSQDVRAIMLVLGAVVTDDETKDIFRAVDMDGDGRISRRDFMSFMQSPL</sequence>
<keyword evidence="2" id="KW-0106">Calcium</keyword>
<dbReference type="PROSITE" id="PS00018">
    <property type="entry name" value="EF_HAND_1"/>
    <property type="match status" value="3"/>
</dbReference>
<dbReference type="FunFam" id="1.10.238.10:FF:000001">
    <property type="entry name" value="Calmodulin 1"/>
    <property type="match status" value="1"/>
</dbReference>
<reference evidence="4" key="3">
    <citation type="submission" date="2025-05" db="UniProtKB">
        <authorList>
            <consortium name="EnsemblMetazoa"/>
        </authorList>
    </citation>
    <scope>IDENTIFICATION</scope>
</reference>
<dbReference type="PANTHER" id="PTHR23048">
    <property type="entry name" value="MYOSIN LIGHT CHAIN 1, 3"/>
    <property type="match status" value="1"/>
</dbReference>
<gene>
    <name evidence="6" type="primary">LOC108045917</name>
    <name evidence="4" type="synonym">108045917</name>
</gene>
<organism evidence="6">
    <name type="scientific">Drosophila rhopaloa</name>
    <name type="common">Fruit fly</name>
    <dbReference type="NCBI Taxonomy" id="1041015"/>
    <lineage>
        <taxon>Eukaryota</taxon>
        <taxon>Metazoa</taxon>
        <taxon>Ecdysozoa</taxon>
        <taxon>Arthropoda</taxon>
        <taxon>Hexapoda</taxon>
        <taxon>Insecta</taxon>
        <taxon>Pterygota</taxon>
        <taxon>Neoptera</taxon>
        <taxon>Endopterygota</taxon>
        <taxon>Diptera</taxon>
        <taxon>Brachycera</taxon>
        <taxon>Muscomorpha</taxon>
        <taxon>Ephydroidea</taxon>
        <taxon>Drosophilidae</taxon>
        <taxon>Drosophila</taxon>
        <taxon>Sophophora</taxon>
    </lineage>
</organism>
<dbReference type="InterPro" id="IPR050230">
    <property type="entry name" value="CALM/Myosin/TropC-like"/>
</dbReference>
<dbReference type="SMART" id="SM00054">
    <property type="entry name" value="EFh"/>
    <property type="match status" value="3"/>
</dbReference>
<feature type="domain" description="EF-hand" evidence="3">
    <location>
        <begin position="87"/>
        <end position="122"/>
    </location>
</feature>
<dbReference type="GO" id="GO:0005509">
    <property type="term" value="F:calcium ion binding"/>
    <property type="evidence" value="ECO:0007669"/>
    <property type="project" value="InterPro"/>
</dbReference>
<evidence type="ECO:0000259" key="3">
    <source>
        <dbReference type="PROSITE" id="PS50222"/>
    </source>
</evidence>
<dbReference type="Gene3D" id="1.10.238.10">
    <property type="entry name" value="EF-hand"/>
    <property type="match status" value="1"/>
</dbReference>
<evidence type="ECO:0000313" key="5">
    <source>
        <dbReference type="Proteomes" id="UP001652680"/>
    </source>
</evidence>
<proteinExistence type="predicted"/>
<dbReference type="OrthoDB" id="343296at2759"/>
<name>A0A6P4EVY8_DRORH</name>
<feature type="domain" description="EF-hand" evidence="3">
    <location>
        <begin position="14"/>
        <end position="49"/>
    </location>
</feature>
<dbReference type="InterPro" id="IPR011992">
    <property type="entry name" value="EF-hand-dom_pair"/>
</dbReference>
<dbReference type="InterPro" id="IPR018247">
    <property type="entry name" value="EF_Hand_1_Ca_BS"/>
</dbReference>
<dbReference type="InterPro" id="IPR002048">
    <property type="entry name" value="EF_hand_dom"/>
</dbReference>
<dbReference type="AlphaFoldDB" id="A0A6P4EVY8"/>
<evidence type="ECO:0000313" key="4">
    <source>
        <dbReference type="EnsemblMetazoa" id="XP_016980899.1"/>
    </source>
</evidence>
<dbReference type="PROSITE" id="PS50222">
    <property type="entry name" value="EF_HAND_2"/>
    <property type="match status" value="3"/>
</dbReference>
<reference evidence="6" key="2">
    <citation type="submission" date="2025-04" db="UniProtKB">
        <authorList>
            <consortium name="RefSeq"/>
        </authorList>
    </citation>
    <scope>IDENTIFICATION</scope>
</reference>
<dbReference type="GeneID" id="108045917"/>
<keyword evidence="1" id="KW-0677">Repeat</keyword>
<evidence type="ECO:0000256" key="1">
    <source>
        <dbReference type="ARBA" id="ARBA00022737"/>
    </source>
</evidence>
<dbReference type="SUPFAM" id="SSF47473">
    <property type="entry name" value="EF-hand"/>
    <property type="match status" value="1"/>
</dbReference>
<dbReference type="EnsemblMetazoa" id="XM_017125410.1">
    <property type="protein sequence ID" value="XP_016980899.1"/>
    <property type="gene ID" value="LOC108045917"/>
</dbReference>
<evidence type="ECO:0000313" key="6">
    <source>
        <dbReference type="RefSeq" id="XP_016980899.1"/>
    </source>
</evidence>
<protein>
    <submittedName>
        <fullName evidence="6">Calmodulin</fullName>
    </submittedName>
</protein>
<evidence type="ECO:0000256" key="2">
    <source>
        <dbReference type="ARBA" id="ARBA00022837"/>
    </source>
</evidence>
<keyword evidence="5" id="KW-1185">Reference proteome</keyword>
<accession>A0A6P4EVY8</accession>
<dbReference type="Pfam" id="PF13499">
    <property type="entry name" value="EF-hand_7"/>
    <property type="match status" value="2"/>
</dbReference>
<dbReference type="CDD" id="cd00051">
    <property type="entry name" value="EFh"/>
    <property type="match status" value="1"/>
</dbReference>